<feature type="domain" description="Reverse transcriptase Ty1/copia-type" evidence="2">
    <location>
        <begin position="99"/>
        <end position="171"/>
    </location>
</feature>
<name>A0AAV0DM27_9ASTE</name>
<accession>A0AAV0DM27</accession>
<dbReference type="InterPro" id="IPR013103">
    <property type="entry name" value="RVT_2"/>
</dbReference>
<reference evidence="3" key="1">
    <citation type="submission" date="2022-07" db="EMBL/GenBank/DDBJ databases">
        <authorList>
            <person name="Macas J."/>
            <person name="Novak P."/>
            <person name="Neumann P."/>
        </authorList>
    </citation>
    <scope>NUCLEOTIDE SEQUENCE</scope>
</reference>
<evidence type="ECO:0000256" key="1">
    <source>
        <dbReference type="SAM" id="MobiDB-lite"/>
    </source>
</evidence>
<protein>
    <recommendedName>
        <fullName evidence="2">Reverse transcriptase Ty1/copia-type domain-containing protein</fullName>
    </recommendedName>
</protein>
<gene>
    <name evidence="3" type="ORF">CEPIT_LOCUS15343</name>
</gene>
<dbReference type="Pfam" id="PF07727">
    <property type="entry name" value="RVT_2"/>
    <property type="match status" value="1"/>
</dbReference>
<sequence>MANDHTLDGTPGSTSVSHGEGMHDRRSNKTRQKPLWHKDYVMQVNTMKIDTPPAGPSPPTVDPAVSANREPNTYKEAVRDPHWRATMQREIEALEWTGTWQLQDLPPGKKPIFCKWVYKIKFKSDGSIDPFKARLIVCGNRQVQGIDYDETFAPVAKMVTVRTMLAIAASRDLYGCGYCLPTR</sequence>
<keyword evidence="4" id="KW-1185">Reference proteome</keyword>
<dbReference type="EMBL" id="CAMAPF010000108">
    <property type="protein sequence ID" value="CAH9100576.1"/>
    <property type="molecule type" value="Genomic_DNA"/>
</dbReference>
<evidence type="ECO:0000259" key="2">
    <source>
        <dbReference type="Pfam" id="PF07727"/>
    </source>
</evidence>
<dbReference type="AlphaFoldDB" id="A0AAV0DM27"/>
<evidence type="ECO:0000313" key="3">
    <source>
        <dbReference type="EMBL" id="CAH9100576.1"/>
    </source>
</evidence>
<dbReference type="Proteomes" id="UP001152523">
    <property type="component" value="Unassembled WGS sequence"/>
</dbReference>
<evidence type="ECO:0000313" key="4">
    <source>
        <dbReference type="Proteomes" id="UP001152523"/>
    </source>
</evidence>
<organism evidence="3 4">
    <name type="scientific">Cuscuta epithymum</name>
    <dbReference type="NCBI Taxonomy" id="186058"/>
    <lineage>
        <taxon>Eukaryota</taxon>
        <taxon>Viridiplantae</taxon>
        <taxon>Streptophyta</taxon>
        <taxon>Embryophyta</taxon>
        <taxon>Tracheophyta</taxon>
        <taxon>Spermatophyta</taxon>
        <taxon>Magnoliopsida</taxon>
        <taxon>eudicotyledons</taxon>
        <taxon>Gunneridae</taxon>
        <taxon>Pentapetalae</taxon>
        <taxon>asterids</taxon>
        <taxon>lamiids</taxon>
        <taxon>Solanales</taxon>
        <taxon>Convolvulaceae</taxon>
        <taxon>Cuscuteae</taxon>
        <taxon>Cuscuta</taxon>
        <taxon>Cuscuta subgen. Cuscuta</taxon>
    </lineage>
</organism>
<feature type="region of interest" description="Disordered" evidence="1">
    <location>
        <begin position="1"/>
        <end position="36"/>
    </location>
</feature>
<comment type="caution">
    <text evidence="3">The sequence shown here is derived from an EMBL/GenBank/DDBJ whole genome shotgun (WGS) entry which is preliminary data.</text>
</comment>
<proteinExistence type="predicted"/>